<gene>
    <name evidence="1" type="ORF">ETE67_04660</name>
</gene>
<sequence length="121" mass="13798">MLSYRAISLWPQNRAEITAAKIHREILCDQNHKQTTKPRNKIVTNITQKGRSAAKKALCCFFTQELCDQHHYKKRFAPYIHVIRITQKGAGWTAKRFSARFRTINQGPATSAATLTTNLGL</sequence>
<name>A0A483IWN6_KLEPN</name>
<dbReference type="RefSeq" id="WP_131874885.1">
    <property type="nucleotide sequence ID" value="NZ_JANLKU010000001.1"/>
</dbReference>
<accession>A0A483IWN6</accession>
<dbReference type="AlphaFoldDB" id="A0A483IWN6"/>
<proteinExistence type="predicted"/>
<comment type="caution">
    <text evidence="1">The sequence shown here is derived from an EMBL/GenBank/DDBJ whole genome shotgun (WGS) entry which is preliminary data.</text>
</comment>
<reference evidence="1" key="1">
    <citation type="submission" date="2019-01" db="EMBL/GenBank/DDBJ databases">
        <authorList>
            <person name="Lista F."/>
            <person name="Anselmo A."/>
        </authorList>
    </citation>
    <scope>NUCLEOTIDE SEQUENCE</scope>
    <source>
        <strain evidence="1">11S</strain>
    </source>
</reference>
<dbReference type="EMBL" id="SDCL01000003">
    <property type="protein sequence ID" value="TCX38013.1"/>
    <property type="molecule type" value="Genomic_DNA"/>
</dbReference>
<organism evidence="1">
    <name type="scientific">Klebsiella pneumoniae</name>
    <dbReference type="NCBI Taxonomy" id="573"/>
    <lineage>
        <taxon>Bacteria</taxon>
        <taxon>Pseudomonadati</taxon>
        <taxon>Pseudomonadota</taxon>
        <taxon>Gammaproteobacteria</taxon>
        <taxon>Enterobacterales</taxon>
        <taxon>Enterobacteriaceae</taxon>
        <taxon>Klebsiella/Raoultella group</taxon>
        <taxon>Klebsiella</taxon>
        <taxon>Klebsiella pneumoniae complex</taxon>
    </lineage>
</organism>
<protein>
    <submittedName>
        <fullName evidence="1">Uncharacterized protein</fullName>
    </submittedName>
</protein>
<evidence type="ECO:0000313" key="1">
    <source>
        <dbReference type="EMBL" id="TCX38013.1"/>
    </source>
</evidence>